<dbReference type="GO" id="GO:0016787">
    <property type="term" value="F:hydrolase activity"/>
    <property type="evidence" value="ECO:0007669"/>
    <property type="project" value="UniProtKB-ARBA"/>
</dbReference>
<accession>A0A172TPL5</accession>
<protein>
    <submittedName>
        <fullName evidence="1">Metalloenzyme superfamily</fullName>
    </submittedName>
</protein>
<proteinExistence type="predicted"/>
<evidence type="ECO:0000313" key="2">
    <source>
        <dbReference type="Proteomes" id="UP000076927"/>
    </source>
</evidence>
<dbReference type="AlphaFoldDB" id="A0A172TPL5"/>
<name>A0A172TPL5_9BACL</name>
<dbReference type="InterPro" id="IPR002591">
    <property type="entry name" value="Phosphodiest/P_Trfase"/>
</dbReference>
<dbReference type="Proteomes" id="UP000076927">
    <property type="component" value="Chromosome"/>
</dbReference>
<keyword evidence="2" id="KW-1185">Reference proteome</keyword>
<dbReference type="PANTHER" id="PTHR10151:SF120">
    <property type="entry name" value="BIS(5'-ADENOSYL)-TRIPHOSPHATASE"/>
    <property type="match status" value="1"/>
</dbReference>
<evidence type="ECO:0000313" key="1">
    <source>
        <dbReference type="EMBL" id="ANE48916.1"/>
    </source>
</evidence>
<dbReference type="EMBL" id="CP011388">
    <property type="protein sequence ID" value="ANE48916.1"/>
    <property type="molecule type" value="Genomic_DNA"/>
</dbReference>
<organism evidence="1 2">
    <name type="scientific">Paenibacillus swuensis</name>
    <dbReference type="NCBI Taxonomy" id="1178515"/>
    <lineage>
        <taxon>Bacteria</taxon>
        <taxon>Bacillati</taxon>
        <taxon>Bacillota</taxon>
        <taxon>Bacilli</taxon>
        <taxon>Bacillales</taxon>
        <taxon>Paenibacillaceae</taxon>
        <taxon>Paenibacillus</taxon>
    </lineage>
</organism>
<dbReference type="PANTHER" id="PTHR10151">
    <property type="entry name" value="ECTONUCLEOTIDE PYROPHOSPHATASE/PHOSPHODIESTERASE"/>
    <property type="match status" value="1"/>
</dbReference>
<dbReference type="PATRIC" id="fig|1178515.4.peg.2720"/>
<dbReference type="SUPFAM" id="SSF53649">
    <property type="entry name" value="Alkaline phosphatase-like"/>
    <property type="match status" value="1"/>
</dbReference>
<dbReference type="STRING" id="1178515.SY83_13565"/>
<dbReference type="Gene3D" id="3.40.720.10">
    <property type="entry name" value="Alkaline Phosphatase, subunit A"/>
    <property type="match status" value="2"/>
</dbReference>
<sequence>MTANEVLSLYKSAPSSPKKVLVIGIDGLRPDALQAANTPNIDALVSNGSYSWNAQANSNYTWSATGWSTVHTGVWYGKHGVKDNSWANSNFSQYPPLMNRVEDYNSTLYTASIVHWAPINATLLSGIDKEVNVSTDTAVTTETQKLMQTANPDLTFVHYDDVDHAGHDYGFSPAVPQYISAIEAIDAKVGTLVNAVTSREQYAQEDWLIILTTDHGGKGTSHGGSSVEERTIFLIVSGTSAAKGALAAAPNQTDTLITALKHLNVPIRTEWNLDGKAVGLLP</sequence>
<dbReference type="Pfam" id="PF01663">
    <property type="entry name" value="Phosphodiest"/>
    <property type="match status" value="2"/>
</dbReference>
<reference evidence="1 2" key="1">
    <citation type="submission" date="2015-01" db="EMBL/GenBank/DDBJ databases">
        <title>Paenibacillus swuensis/DY6/whole genome sequencing.</title>
        <authorList>
            <person name="Kim M.K."/>
            <person name="Srinivasan S."/>
            <person name="Lee J.-J."/>
        </authorList>
    </citation>
    <scope>NUCLEOTIDE SEQUENCE [LARGE SCALE GENOMIC DNA]</scope>
    <source>
        <strain evidence="1 2">DY6</strain>
    </source>
</reference>
<dbReference type="InterPro" id="IPR017850">
    <property type="entry name" value="Alkaline_phosphatase_core_sf"/>
</dbReference>
<dbReference type="KEGG" id="pswu:SY83_13565"/>
<gene>
    <name evidence="1" type="ORF">SY83_13565</name>
</gene>